<feature type="coiled-coil region" evidence="4">
    <location>
        <begin position="72"/>
        <end position="113"/>
    </location>
</feature>
<dbReference type="AlphaFoldDB" id="A0A2P2DIZ6"/>
<evidence type="ECO:0000259" key="5">
    <source>
        <dbReference type="PROSITE" id="PS50937"/>
    </source>
</evidence>
<dbReference type="PRINTS" id="PR00040">
    <property type="entry name" value="HTHMERR"/>
</dbReference>
<dbReference type="Proteomes" id="UP000245206">
    <property type="component" value="Unassembled WGS sequence"/>
</dbReference>
<proteinExistence type="predicted"/>
<dbReference type="GO" id="GO:0003700">
    <property type="term" value="F:DNA-binding transcription factor activity"/>
    <property type="evidence" value="ECO:0007669"/>
    <property type="project" value="InterPro"/>
</dbReference>
<dbReference type="PANTHER" id="PTHR30204:SF94">
    <property type="entry name" value="HEAVY METAL-DEPENDENT TRANSCRIPTIONAL REGULATOR HI_0293-RELATED"/>
    <property type="match status" value="1"/>
</dbReference>
<evidence type="ECO:0000256" key="4">
    <source>
        <dbReference type="SAM" id="Coils"/>
    </source>
</evidence>
<dbReference type="OrthoDB" id="9791488at2"/>
<protein>
    <submittedName>
        <fullName evidence="6">MerR HTH family regulatory protein</fullName>
    </submittedName>
</protein>
<evidence type="ECO:0000256" key="2">
    <source>
        <dbReference type="ARBA" id="ARBA00023125"/>
    </source>
</evidence>
<keyword evidence="4" id="KW-0175">Coiled coil</keyword>
<dbReference type="PANTHER" id="PTHR30204">
    <property type="entry name" value="REDOX-CYCLING DRUG-SENSING TRANSCRIPTIONAL ACTIVATOR SOXR"/>
    <property type="match status" value="1"/>
</dbReference>
<reference evidence="7" key="1">
    <citation type="journal article" date="2019" name="Microbiol. Immunol.">
        <title>Molecular and phenotypic characterization of Leptospira johnsonii sp. nov., Leptospira ellinghausenii sp. nov. and Leptospira ryugenii sp. nov. isolated from soil and water in Japan.</title>
        <authorList>
            <person name="Masuzawa T."/>
            <person name="Saito M."/>
            <person name="Nakao R."/>
            <person name="Nikaido Y."/>
            <person name="Matsumoto M."/>
            <person name="Ogawa M."/>
            <person name="Yokoyama M."/>
            <person name="Hidaka Y."/>
            <person name="Tomita J."/>
            <person name="Sakakibara K."/>
            <person name="Suzuki K."/>
            <person name="Yasuda S."/>
            <person name="Sato H."/>
            <person name="Yamaguchi M."/>
            <person name="Yoshida S.I."/>
            <person name="Koizumi N."/>
            <person name="Kawamura Y."/>
        </authorList>
    </citation>
    <scope>NUCLEOTIDE SEQUENCE [LARGE SCALE GENOMIC DNA]</scope>
    <source>
        <strain evidence="7">E18</strain>
    </source>
</reference>
<dbReference type="SUPFAM" id="SSF46955">
    <property type="entry name" value="Putative DNA-binding domain"/>
    <property type="match status" value="1"/>
</dbReference>
<dbReference type="RefSeq" id="WP_108961597.1">
    <property type="nucleotide sequence ID" value="NZ_BFAZ01000019.1"/>
</dbReference>
<dbReference type="GO" id="GO:0003677">
    <property type="term" value="F:DNA binding"/>
    <property type="evidence" value="ECO:0007669"/>
    <property type="project" value="UniProtKB-KW"/>
</dbReference>
<dbReference type="InterPro" id="IPR047057">
    <property type="entry name" value="MerR_fam"/>
</dbReference>
<feature type="domain" description="HTH merR-type" evidence="5">
    <location>
        <begin position="1"/>
        <end position="68"/>
    </location>
</feature>
<organism evidence="6 7">
    <name type="scientific">Leptospira ellinghausenii</name>
    <dbReference type="NCBI Taxonomy" id="1917822"/>
    <lineage>
        <taxon>Bacteria</taxon>
        <taxon>Pseudomonadati</taxon>
        <taxon>Spirochaetota</taxon>
        <taxon>Spirochaetia</taxon>
        <taxon>Leptospirales</taxon>
        <taxon>Leptospiraceae</taxon>
        <taxon>Leptospira</taxon>
    </lineage>
</organism>
<name>A0A2P2DIZ6_9LEPT</name>
<comment type="caution">
    <text evidence="6">The sequence shown here is derived from an EMBL/GenBank/DDBJ whole genome shotgun (WGS) entry which is preliminary data.</text>
</comment>
<accession>A0A2P2DIZ6</accession>
<evidence type="ECO:0000256" key="1">
    <source>
        <dbReference type="ARBA" id="ARBA00023015"/>
    </source>
</evidence>
<dbReference type="PROSITE" id="PS50937">
    <property type="entry name" value="HTH_MERR_2"/>
    <property type="match status" value="1"/>
</dbReference>
<dbReference type="EMBL" id="BFAZ01000019">
    <property type="protein sequence ID" value="GBF44633.1"/>
    <property type="molecule type" value="Genomic_DNA"/>
</dbReference>
<evidence type="ECO:0000313" key="6">
    <source>
        <dbReference type="EMBL" id="GBF44633.1"/>
    </source>
</evidence>
<evidence type="ECO:0000256" key="3">
    <source>
        <dbReference type="ARBA" id="ARBA00023163"/>
    </source>
</evidence>
<sequence>MLIGEFSRKSKLTREAIRFYEKEGLLVGTRKDNNYREYSEKDIRVVQFIASLKELGFTLPEIKNILDLYNSEQKCKDVQRKLEKNLENIENKLTTLKNVKENLLKSIKECEENPDKKSCNIIAKILL</sequence>
<dbReference type="InterPro" id="IPR009061">
    <property type="entry name" value="DNA-bd_dom_put_sf"/>
</dbReference>
<dbReference type="SMART" id="SM00422">
    <property type="entry name" value="HTH_MERR"/>
    <property type="match status" value="1"/>
</dbReference>
<keyword evidence="3" id="KW-0804">Transcription</keyword>
<keyword evidence="2" id="KW-0238">DNA-binding</keyword>
<keyword evidence="7" id="KW-1185">Reference proteome</keyword>
<evidence type="ECO:0000313" key="7">
    <source>
        <dbReference type="Proteomes" id="UP000245206"/>
    </source>
</evidence>
<dbReference type="InterPro" id="IPR000551">
    <property type="entry name" value="MerR-type_HTH_dom"/>
</dbReference>
<gene>
    <name evidence="6" type="ORF">LPTSP2_39360</name>
</gene>
<dbReference type="Gene3D" id="1.10.1660.10">
    <property type="match status" value="1"/>
</dbReference>
<keyword evidence="1" id="KW-0805">Transcription regulation</keyword>
<dbReference type="Pfam" id="PF13411">
    <property type="entry name" value="MerR_1"/>
    <property type="match status" value="1"/>
</dbReference>